<name>A0A2S6NNI1_RHOGL</name>
<dbReference type="EMBL" id="NHRY01000038">
    <property type="protein sequence ID" value="PPQ38657.1"/>
    <property type="molecule type" value="Genomic_DNA"/>
</dbReference>
<protein>
    <recommendedName>
        <fullName evidence="3">DUF155 domain-containing protein</fullName>
    </recommendedName>
</protein>
<evidence type="ECO:0000313" key="1">
    <source>
        <dbReference type="EMBL" id="PPQ38657.1"/>
    </source>
</evidence>
<accession>A0A2S6NNI1</accession>
<proteinExistence type="predicted"/>
<gene>
    <name evidence="1" type="ORF">CCS01_02090</name>
</gene>
<dbReference type="Proteomes" id="UP000239724">
    <property type="component" value="Unassembled WGS sequence"/>
</dbReference>
<dbReference type="RefSeq" id="WP_104517181.1">
    <property type="nucleotide sequence ID" value="NZ_NHRY01000038.1"/>
</dbReference>
<reference evidence="1 2" key="1">
    <citation type="journal article" date="2018" name="Arch. Microbiol.">
        <title>New insights into the metabolic potential of the phototrophic purple bacterium Rhodopila globiformis DSM 161(T) from its draft genome sequence and evidence for a vanadium-dependent nitrogenase.</title>
        <authorList>
            <person name="Imhoff J.F."/>
            <person name="Rahn T."/>
            <person name="Kunzel S."/>
            <person name="Neulinger S.C."/>
        </authorList>
    </citation>
    <scope>NUCLEOTIDE SEQUENCE [LARGE SCALE GENOMIC DNA]</scope>
    <source>
        <strain evidence="1 2">DSM 161</strain>
    </source>
</reference>
<dbReference type="OrthoDB" id="180075at2"/>
<dbReference type="AlphaFoldDB" id="A0A2S6NNI1"/>
<evidence type="ECO:0008006" key="3">
    <source>
        <dbReference type="Google" id="ProtNLM"/>
    </source>
</evidence>
<evidence type="ECO:0000313" key="2">
    <source>
        <dbReference type="Proteomes" id="UP000239724"/>
    </source>
</evidence>
<sequence length="372" mass="41741">MSEELRVQSGYVVALRLFDIAYEIDLRRAEDLWARRTQAASARSRLAGTPPKAVSFGVPPLALEFGSMPLDLGGETRTAAVGLRLYDFGIVAIALRLTVRDLPWSGLSQLVNRTHDAVGPEAAAAVWATQLAQLRDLLGEALERPIAVPLQEDYLFAVVDRFDETVTADELQQRVDLEPMLSGEQRPLSEGARRDLLRHRFSYHPDDLVVITWDRAFIYEPRQETDVADVLEMANAQLLEMRTYDEMLDAELPRMHDLVEAARRRTHLLASRRYAKLARRLYGIVAEVTELTEQVDNALQVTEDVYLARVYAAAMDLFRVPNVSAAVDRKLAIIREAYTALHSEAAGARAEIMEAMILVLIAVEIVLSLVRH</sequence>
<keyword evidence="2" id="KW-1185">Reference proteome</keyword>
<comment type="caution">
    <text evidence="1">The sequence shown here is derived from an EMBL/GenBank/DDBJ whole genome shotgun (WGS) entry which is preliminary data.</text>
</comment>
<organism evidence="1 2">
    <name type="scientific">Rhodopila globiformis</name>
    <name type="common">Rhodopseudomonas globiformis</name>
    <dbReference type="NCBI Taxonomy" id="1071"/>
    <lineage>
        <taxon>Bacteria</taxon>
        <taxon>Pseudomonadati</taxon>
        <taxon>Pseudomonadota</taxon>
        <taxon>Alphaproteobacteria</taxon>
        <taxon>Acetobacterales</taxon>
        <taxon>Acetobacteraceae</taxon>
        <taxon>Rhodopila</taxon>
    </lineage>
</organism>